<dbReference type="PANTHER" id="PTHR12526:SF636">
    <property type="entry name" value="BLL3647 PROTEIN"/>
    <property type="match status" value="1"/>
</dbReference>
<gene>
    <name evidence="3" type="ORF">COU17_03245</name>
</gene>
<dbReference type="Gene3D" id="3.40.50.2000">
    <property type="entry name" value="Glycogen Phosphorylase B"/>
    <property type="match status" value="2"/>
</dbReference>
<evidence type="ECO:0008006" key="5">
    <source>
        <dbReference type="Google" id="ProtNLM"/>
    </source>
</evidence>
<dbReference type="PANTHER" id="PTHR12526">
    <property type="entry name" value="GLYCOSYLTRANSFERASE"/>
    <property type="match status" value="1"/>
</dbReference>
<dbReference type="Pfam" id="PF13439">
    <property type="entry name" value="Glyco_transf_4"/>
    <property type="match status" value="1"/>
</dbReference>
<evidence type="ECO:0000259" key="1">
    <source>
        <dbReference type="Pfam" id="PF00534"/>
    </source>
</evidence>
<proteinExistence type="predicted"/>
<organism evidence="3 4">
    <name type="scientific">Candidatus Kaiserbacteria bacterium CG10_big_fil_rev_8_21_14_0_10_49_17</name>
    <dbReference type="NCBI Taxonomy" id="1974609"/>
    <lineage>
        <taxon>Bacteria</taxon>
        <taxon>Candidatus Kaiseribacteriota</taxon>
    </lineage>
</organism>
<evidence type="ECO:0000313" key="3">
    <source>
        <dbReference type="EMBL" id="PIT90944.1"/>
    </source>
</evidence>
<evidence type="ECO:0000259" key="2">
    <source>
        <dbReference type="Pfam" id="PF13439"/>
    </source>
</evidence>
<accession>A0A2M6WDX3</accession>
<dbReference type="Pfam" id="PF00534">
    <property type="entry name" value="Glycos_transf_1"/>
    <property type="match status" value="1"/>
</dbReference>
<reference evidence="4" key="1">
    <citation type="submission" date="2017-09" db="EMBL/GenBank/DDBJ databases">
        <title>Depth-based differentiation of microbial function through sediment-hosted aquifers and enrichment of novel symbionts in the deep terrestrial subsurface.</title>
        <authorList>
            <person name="Probst A.J."/>
            <person name="Ladd B."/>
            <person name="Jarett J.K."/>
            <person name="Geller-Mcgrath D.E."/>
            <person name="Sieber C.M.K."/>
            <person name="Emerson J.B."/>
            <person name="Anantharaman K."/>
            <person name="Thomas B.C."/>
            <person name="Malmstrom R."/>
            <person name="Stieglmeier M."/>
            <person name="Klingl A."/>
            <person name="Woyke T."/>
            <person name="Ryan C.M."/>
            <person name="Banfield J.F."/>
        </authorList>
    </citation>
    <scope>NUCLEOTIDE SEQUENCE [LARGE SCALE GENOMIC DNA]</scope>
</reference>
<feature type="domain" description="Glycosyl transferase family 1" evidence="1">
    <location>
        <begin position="193"/>
        <end position="340"/>
    </location>
</feature>
<dbReference type="GO" id="GO:0016757">
    <property type="term" value="F:glycosyltransferase activity"/>
    <property type="evidence" value="ECO:0007669"/>
    <property type="project" value="InterPro"/>
</dbReference>
<dbReference type="InterPro" id="IPR028098">
    <property type="entry name" value="Glyco_trans_4-like_N"/>
</dbReference>
<sequence length="364" mass="40278">MKIVYAITKSNFGGAQRYVFDLATALREAGQDVVVLGGAGDALPVQLKKHGIRFRRIPHMDRDVRITSDVRAFFALMRLIREERPDILHLNSSKMGIMGAVASLFAGNPKTFFTIHGWAFTEDRPAYQRFPIKALQWLTVMLSSRSIAVSKKVAKELSKHPKITYIPNGITPPEFLSKKDARTAIAKYVGTELPESAFVFGTIAELHKNKNLGSAIRALPENSFFIVIGDGEERQSLQRLIESLSLRNRVFLAGRIKNAATLLAAFDVFLLPSKKEGLPYVLLEAGMAQVPVVATPVGGIPELIEHDVTGLLATPAVFSDALLRISKDAELRMRLGEALRRKVSSYYTLKRMVEATANLYATVQ</sequence>
<evidence type="ECO:0000313" key="4">
    <source>
        <dbReference type="Proteomes" id="UP000228809"/>
    </source>
</evidence>
<dbReference type="InterPro" id="IPR001296">
    <property type="entry name" value="Glyco_trans_1"/>
</dbReference>
<dbReference type="CDD" id="cd03808">
    <property type="entry name" value="GT4_CapM-like"/>
    <property type="match status" value="1"/>
</dbReference>
<dbReference type="AlphaFoldDB" id="A0A2M6WDX3"/>
<feature type="domain" description="Glycosyltransferase subfamily 4-like N-terminal" evidence="2">
    <location>
        <begin position="12"/>
        <end position="170"/>
    </location>
</feature>
<dbReference type="SUPFAM" id="SSF53756">
    <property type="entry name" value="UDP-Glycosyltransferase/glycogen phosphorylase"/>
    <property type="match status" value="1"/>
</dbReference>
<comment type="caution">
    <text evidence="3">The sequence shown here is derived from an EMBL/GenBank/DDBJ whole genome shotgun (WGS) entry which is preliminary data.</text>
</comment>
<protein>
    <recommendedName>
        <fullName evidence="5">Glycosyltransferase family 1 protein</fullName>
    </recommendedName>
</protein>
<name>A0A2M6WDX3_9BACT</name>
<dbReference type="Proteomes" id="UP000228809">
    <property type="component" value="Unassembled WGS sequence"/>
</dbReference>
<dbReference type="EMBL" id="PFBJ01000018">
    <property type="protein sequence ID" value="PIT90944.1"/>
    <property type="molecule type" value="Genomic_DNA"/>
</dbReference>